<proteinExistence type="predicted"/>
<dbReference type="Proteomes" id="UP000320481">
    <property type="component" value="Unassembled WGS sequence"/>
</dbReference>
<evidence type="ECO:0000256" key="1">
    <source>
        <dbReference type="SAM" id="MobiDB-lite"/>
    </source>
</evidence>
<sequence>MSPEGTWDLTIATPVGRIEAVTRFRYDDGVLTGTAQGAGQEVPLTHLVRDGDRLTWRQSVTKPLRLDLTFAVTLAGDTLTGTSRAGRLPASRVTGERRAERAGTGHRP</sequence>
<reference evidence="2" key="1">
    <citation type="journal article" date="2019" name="Microbiol. Resour. Announc.">
        <title>Draft Genomic Sequences of Streptomyces misionensis and Streptomyces albidoflavus, bacteria applied for phytopathogen biocontrol.</title>
        <authorList>
            <person name="Pylro V."/>
            <person name="Dias A."/>
            <person name="Andreote F."/>
            <person name="Varani A."/>
            <person name="Andreote C."/>
            <person name="Bernardo E."/>
            <person name="Martins T."/>
        </authorList>
    </citation>
    <scope>NUCLEOTIDE SEQUENCE [LARGE SCALE GENOMIC DNA]</scope>
    <source>
        <strain evidence="2">66</strain>
    </source>
</reference>
<accession>A0A5C6K0Y1</accession>
<feature type="compositionally biased region" description="Basic and acidic residues" evidence="1">
    <location>
        <begin position="94"/>
        <end position="108"/>
    </location>
</feature>
<evidence type="ECO:0000313" key="3">
    <source>
        <dbReference type="Proteomes" id="UP000320481"/>
    </source>
</evidence>
<gene>
    <name evidence="2" type="ORF">FRZ03_08130</name>
</gene>
<organism evidence="2 3">
    <name type="scientific">Streptomyces misionensis</name>
    <dbReference type="NCBI Taxonomy" id="67331"/>
    <lineage>
        <taxon>Bacteria</taxon>
        <taxon>Bacillati</taxon>
        <taxon>Actinomycetota</taxon>
        <taxon>Actinomycetes</taxon>
        <taxon>Kitasatosporales</taxon>
        <taxon>Streptomycetaceae</taxon>
        <taxon>Streptomyces</taxon>
    </lineage>
</organism>
<evidence type="ECO:0000313" key="2">
    <source>
        <dbReference type="EMBL" id="TWV53923.1"/>
    </source>
</evidence>
<name>A0A5C6K0Y1_9ACTN</name>
<protein>
    <submittedName>
        <fullName evidence="2">Uncharacterized protein</fullName>
    </submittedName>
</protein>
<keyword evidence="3" id="KW-1185">Reference proteome</keyword>
<dbReference type="EMBL" id="VOGW01000044">
    <property type="protein sequence ID" value="TWV53923.1"/>
    <property type="molecule type" value="Genomic_DNA"/>
</dbReference>
<dbReference type="RefSeq" id="WP_146464484.1">
    <property type="nucleotide sequence ID" value="NZ_VOGW01000044.1"/>
</dbReference>
<comment type="caution">
    <text evidence="2">The sequence shown here is derived from an EMBL/GenBank/DDBJ whole genome shotgun (WGS) entry which is preliminary data.</text>
</comment>
<feature type="region of interest" description="Disordered" evidence="1">
    <location>
        <begin position="80"/>
        <end position="108"/>
    </location>
</feature>
<dbReference type="AlphaFoldDB" id="A0A5C6K0Y1"/>